<dbReference type="PANTHER" id="PTHR34391:SF1">
    <property type="entry name" value="UPF0658 GOLGI APPARATUS MEMBRANE PROTEIN C1952.10C-RELATED"/>
    <property type="match status" value="1"/>
</dbReference>
<name>A0A4V1IY34_9FUNG</name>
<feature type="transmembrane region" description="Helical" evidence="1">
    <location>
        <begin position="216"/>
        <end position="237"/>
    </location>
</feature>
<feature type="transmembrane region" description="Helical" evidence="1">
    <location>
        <begin position="301"/>
        <end position="324"/>
    </location>
</feature>
<feature type="transmembrane region" description="Helical" evidence="1">
    <location>
        <begin position="172"/>
        <end position="201"/>
    </location>
</feature>
<organism evidence="2 3">
    <name type="scientific">Piptocephalis cylindrospora</name>
    <dbReference type="NCBI Taxonomy" id="1907219"/>
    <lineage>
        <taxon>Eukaryota</taxon>
        <taxon>Fungi</taxon>
        <taxon>Fungi incertae sedis</taxon>
        <taxon>Zoopagomycota</taxon>
        <taxon>Zoopagomycotina</taxon>
        <taxon>Zoopagomycetes</taxon>
        <taxon>Zoopagales</taxon>
        <taxon>Piptocephalidaceae</taxon>
        <taxon>Piptocephalis</taxon>
    </lineage>
</organism>
<proteinExistence type="predicted"/>
<dbReference type="AlphaFoldDB" id="A0A4V1IY34"/>
<evidence type="ECO:0000256" key="1">
    <source>
        <dbReference type="SAM" id="Phobius"/>
    </source>
</evidence>
<keyword evidence="1" id="KW-0812">Transmembrane</keyword>
<sequence length="359" mass="40284">MALWNSLLQAVVIIALEIAVFVCQLSTNAAVSEAFPDEVQTIQRAQALSVYHILFIVAQLFQLILFVDAVRQKNTIQIIGLILYNFVCMAYSILQIVQGNKVFVSMDVPPGTSKEIQDRLASKAGVVVAIVLAVVMGLFSMSYAIQAWALYKEFGWSVYKKIGADIKMRRKFMIYQVYVMLLKLDVFMLLAFSCQYLVLLVNESNTLEGAAKYQDIIVHCVVSVGGCCVMLVLGFWSVRAENKWGMGAFGAGIIATIGYMINRLVLMQPPYSHPGEPCILQRDGTLQPAELCDRYDGSRNFFTLFLIVDILLALVTLIVSLFVYRNFGQGLRQHFQQSGPNTDGIYMGNYQQQKRWSIE</sequence>
<reference evidence="3" key="1">
    <citation type="journal article" date="2018" name="Nat. Microbiol.">
        <title>Leveraging single-cell genomics to expand the fungal tree of life.</title>
        <authorList>
            <person name="Ahrendt S.R."/>
            <person name="Quandt C.A."/>
            <person name="Ciobanu D."/>
            <person name="Clum A."/>
            <person name="Salamov A."/>
            <person name="Andreopoulos B."/>
            <person name="Cheng J.F."/>
            <person name="Woyke T."/>
            <person name="Pelin A."/>
            <person name="Henrissat B."/>
            <person name="Reynolds N.K."/>
            <person name="Benny G.L."/>
            <person name="Smith M.E."/>
            <person name="James T.Y."/>
            <person name="Grigoriev I.V."/>
        </authorList>
    </citation>
    <scope>NUCLEOTIDE SEQUENCE [LARGE SCALE GENOMIC DNA]</scope>
</reference>
<evidence type="ECO:0000313" key="2">
    <source>
        <dbReference type="EMBL" id="RKP13169.1"/>
    </source>
</evidence>
<protein>
    <submittedName>
        <fullName evidence="2">Uncharacterized protein</fullName>
    </submittedName>
</protein>
<keyword evidence="1" id="KW-1133">Transmembrane helix</keyword>
<keyword evidence="3" id="KW-1185">Reference proteome</keyword>
<dbReference type="GO" id="GO:0005794">
    <property type="term" value="C:Golgi apparatus"/>
    <property type="evidence" value="ECO:0007669"/>
    <property type="project" value="TreeGrafter"/>
</dbReference>
<dbReference type="OrthoDB" id="2448307at2759"/>
<dbReference type="EMBL" id="KZ988091">
    <property type="protein sequence ID" value="RKP13169.1"/>
    <property type="molecule type" value="Genomic_DNA"/>
</dbReference>
<feature type="transmembrane region" description="Helical" evidence="1">
    <location>
        <begin position="50"/>
        <end position="70"/>
    </location>
</feature>
<accession>A0A4V1IY34</accession>
<feature type="transmembrane region" description="Helical" evidence="1">
    <location>
        <begin position="124"/>
        <end position="151"/>
    </location>
</feature>
<dbReference type="InterPro" id="IPR040410">
    <property type="entry name" value="UPF0658_Golgi"/>
</dbReference>
<dbReference type="Proteomes" id="UP000267251">
    <property type="component" value="Unassembled WGS sequence"/>
</dbReference>
<keyword evidence="1" id="KW-0472">Membrane</keyword>
<gene>
    <name evidence="2" type="ORF">BJ684DRAFT_10445</name>
</gene>
<evidence type="ECO:0000313" key="3">
    <source>
        <dbReference type="Proteomes" id="UP000267251"/>
    </source>
</evidence>
<feature type="transmembrane region" description="Helical" evidence="1">
    <location>
        <begin position="244"/>
        <end position="261"/>
    </location>
</feature>
<dbReference type="PANTHER" id="PTHR34391">
    <property type="entry name" value="UPF0658 GOLGI APPARATUS MEMBRANE PROTEIN C1952.10C-RELATED"/>
    <property type="match status" value="1"/>
</dbReference>
<feature type="transmembrane region" description="Helical" evidence="1">
    <location>
        <begin position="82"/>
        <end position="104"/>
    </location>
</feature>